<dbReference type="PANTHER" id="PTHR10333:SF100">
    <property type="entry name" value="CHROMATIN MODIFICATION-RELATED PROTEIN YNG2"/>
    <property type="match status" value="1"/>
</dbReference>
<sequence length="259" mass="29500">MPRDDLTIDFVKKMPLAEPLDPALILDDWINRVQNLPEEIRFMQDEISVKDRLYHECIRSIEDRDEKIQKWIKLNGSLEPNPKEDLWRSQIREFYNRADQLSQEKMALAQRLQVIVEKHLRSLDVQIKLLYDRGDPGFTDPDEVPSLLRPRAANHTAPTDRSINPATATATVPGTTSSPLNPAPPLANLTAARMPSHPQIRNAQAQQGCLQHAASAPTTPAAGLILGRQLVAWPRDTQKRAFCCLSGRCRESWQYWPTW</sequence>
<dbReference type="GO" id="GO:0005634">
    <property type="term" value="C:nucleus"/>
    <property type="evidence" value="ECO:0007669"/>
    <property type="project" value="TreeGrafter"/>
</dbReference>
<dbReference type="Pfam" id="PF12998">
    <property type="entry name" value="ING"/>
    <property type="match status" value="1"/>
</dbReference>
<evidence type="ECO:0000256" key="3">
    <source>
        <dbReference type="SAM" id="MobiDB-lite"/>
    </source>
</evidence>
<dbReference type="InterPro" id="IPR024610">
    <property type="entry name" value="ING_N_histone-binding"/>
</dbReference>
<feature type="coiled-coil region" evidence="2">
    <location>
        <begin position="91"/>
        <end position="118"/>
    </location>
</feature>
<proteinExistence type="predicted"/>
<dbReference type="PANTHER" id="PTHR10333">
    <property type="entry name" value="INHIBITOR OF GROWTH PROTEIN"/>
    <property type="match status" value="1"/>
</dbReference>
<reference evidence="5 6" key="1">
    <citation type="journal article" date="2020" name="G3 (Bethesda)">
        <title>Genetic Underpinnings of Host Manipulation by Ophiocordyceps as Revealed by Comparative Transcriptomics.</title>
        <authorList>
            <person name="Will I."/>
            <person name="Das B."/>
            <person name="Trinh T."/>
            <person name="Brachmann A."/>
            <person name="Ohm R.A."/>
            <person name="de Bekker C."/>
        </authorList>
    </citation>
    <scope>NUCLEOTIDE SEQUENCE [LARGE SCALE GENOMIC DNA]</scope>
    <source>
        <strain evidence="5 6">EC05</strain>
    </source>
</reference>
<keyword evidence="1" id="KW-0156">Chromatin regulator</keyword>
<dbReference type="InterPro" id="IPR028651">
    <property type="entry name" value="ING_fam"/>
</dbReference>
<dbReference type="AlphaFoldDB" id="A0A8H4Q4P2"/>
<evidence type="ECO:0000256" key="1">
    <source>
        <dbReference type="ARBA" id="ARBA00022853"/>
    </source>
</evidence>
<gene>
    <name evidence="5" type="ORF">GQ602_004720</name>
</gene>
<feature type="region of interest" description="Disordered" evidence="3">
    <location>
        <begin position="153"/>
        <end position="181"/>
    </location>
</feature>
<dbReference type="Proteomes" id="UP000562929">
    <property type="component" value="Unassembled WGS sequence"/>
</dbReference>
<evidence type="ECO:0000256" key="2">
    <source>
        <dbReference type="SAM" id="Coils"/>
    </source>
</evidence>
<dbReference type="CDD" id="cd16858">
    <property type="entry name" value="ING_ING3_Yng2p"/>
    <property type="match status" value="1"/>
</dbReference>
<protein>
    <submittedName>
        <fullName evidence="5">PHD finger domain-containing protein</fullName>
    </submittedName>
</protein>
<comment type="caution">
    <text evidence="5">The sequence shown here is derived from an EMBL/GenBank/DDBJ whole genome shotgun (WGS) entry which is preliminary data.</text>
</comment>
<evidence type="ECO:0000313" key="6">
    <source>
        <dbReference type="Proteomes" id="UP000562929"/>
    </source>
</evidence>
<organism evidence="5 6">
    <name type="scientific">Ophiocordyceps camponoti-floridani</name>
    <dbReference type="NCBI Taxonomy" id="2030778"/>
    <lineage>
        <taxon>Eukaryota</taxon>
        <taxon>Fungi</taxon>
        <taxon>Dikarya</taxon>
        <taxon>Ascomycota</taxon>
        <taxon>Pezizomycotina</taxon>
        <taxon>Sordariomycetes</taxon>
        <taxon>Hypocreomycetidae</taxon>
        <taxon>Hypocreales</taxon>
        <taxon>Ophiocordycipitaceae</taxon>
        <taxon>Ophiocordyceps</taxon>
    </lineage>
</organism>
<evidence type="ECO:0000313" key="5">
    <source>
        <dbReference type="EMBL" id="KAF4585415.1"/>
    </source>
</evidence>
<accession>A0A8H4Q4P2</accession>
<name>A0A8H4Q4P2_9HYPO</name>
<dbReference type="GO" id="GO:0035267">
    <property type="term" value="C:NuA4 histone acetyltransferase complex"/>
    <property type="evidence" value="ECO:0007669"/>
    <property type="project" value="TreeGrafter"/>
</dbReference>
<dbReference type="OrthoDB" id="2505961at2759"/>
<keyword evidence="6" id="KW-1185">Reference proteome</keyword>
<dbReference type="SMART" id="SM01408">
    <property type="entry name" value="ING"/>
    <property type="match status" value="1"/>
</dbReference>
<keyword evidence="2" id="KW-0175">Coiled coil</keyword>
<feature type="compositionally biased region" description="Low complexity" evidence="3">
    <location>
        <begin position="165"/>
        <end position="181"/>
    </location>
</feature>
<dbReference type="GO" id="GO:0006355">
    <property type="term" value="P:regulation of DNA-templated transcription"/>
    <property type="evidence" value="ECO:0007669"/>
    <property type="project" value="TreeGrafter"/>
</dbReference>
<dbReference type="EMBL" id="JAACLJ010000005">
    <property type="protein sequence ID" value="KAF4585415.1"/>
    <property type="molecule type" value="Genomic_DNA"/>
</dbReference>
<dbReference type="GO" id="GO:0006325">
    <property type="term" value="P:chromatin organization"/>
    <property type="evidence" value="ECO:0007669"/>
    <property type="project" value="UniProtKB-KW"/>
</dbReference>
<dbReference type="Gene3D" id="6.10.140.1740">
    <property type="match status" value="1"/>
</dbReference>
<evidence type="ECO:0000259" key="4">
    <source>
        <dbReference type="SMART" id="SM01408"/>
    </source>
</evidence>
<feature type="domain" description="Inhibitor of growth protein N-terminal histone-binding" evidence="4">
    <location>
        <begin position="25"/>
        <end position="130"/>
    </location>
</feature>